<evidence type="ECO:0000313" key="2">
    <source>
        <dbReference type="EMBL" id="PWA14350.1"/>
    </source>
</evidence>
<evidence type="ECO:0000256" key="1">
    <source>
        <dbReference type="SAM" id="MobiDB-lite"/>
    </source>
</evidence>
<dbReference type="Proteomes" id="UP000250572">
    <property type="component" value="Unassembled WGS sequence"/>
</dbReference>
<reference evidence="2 3" key="1">
    <citation type="journal article" date="2018" name="G3 (Bethesda)">
        <title>A High-Quality Reference Genome for the Invasive Mosquitofish Gambusia affinis Using a Chicago Library.</title>
        <authorList>
            <person name="Hoffberg S.L."/>
            <person name="Troendle N.J."/>
            <person name="Glenn T.C."/>
            <person name="Mahmud O."/>
            <person name="Louha S."/>
            <person name="Chalopin D."/>
            <person name="Bennetzen J.L."/>
            <person name="Mauricio R."/>
        </authorList>
    </citation>
    <scope>NUCLEOTIDE SEQUENCE [LARGE SCALE GENOMIC DNA]</scope>
    <source>
        <strain evidence="2">NE01/NJP1002.9</strain>
        <tissue evidence="2">Muscle</tissue>
    </source>
</reference>
<protein>
    <submittedName>
        <fullName evidence="2">Uncharacterized protein</fullName>
    </submittedName>
</protein>
<dbReference type="PROSITE" id="PS51257">
    <property type="entry name" value="PROKAR_LIPOPROTEIN"/>
    <property type="match status" value="1"/>
</dbReference>
<accession>A0A315URW9</accession>
<comment type="caution">
    <text evidence="2">The sequence shown here is derived from an EMBL/GenBank/DDBJ whole genome shotgun (WGS) entry which is preliminary data.</text>
</comment>
<keyword evidence="3" id="KW-1185">Reference proteome</keyword>
<gene>
    <name evidence="2" type="ORF">CCH79_00018510</name>
</gene>
<dbReference type="STRING" id="33528.ENSGAFP00000029043"/>
<organism evidence="2 3">
    <name type="scientific">Gambusia affinis</name>
    <name type="common">Western mosquitofish</name>
    <name type="synonym">Heterandria affinis</name>
    <dbReference type="NCBI Taxonomy" id="33528"/>
    <lineage>
        <taxon>Eukaryota</taxon>
        <taxon>Metazoa</taxon>
        <taxon>Chordata</taxon>
        <taxon>Craniata</taxon>
        <taxon>Vertebrata</taxon>
        <taxon>Euteleostomi</taxon>
        <taxon>Actinopterygii</taxon>
        <taxon>Neopterygii</taxon>
        <taxon>Teleostei</taxon>
        <taxon>Neoteleostei</taxon>
        <taxon>Acanthomorphata</taxon>
        <taxon>Ovalentaria</taxon>
        <taxon>Atherinomorphae</taxon>
        <taxon>Cyprinodontiformes</taxon>
        <taxon>Poeciliidae</taxon>
        <taxon>Poeciliinae</taxon>
        <taxon>Gambusia</taxon>
    </lineage>
</organism>
<evidence type="ECO:0000313" key="3">
    <source>
        <dbReference type="Proteomes" id="UP000250572"/>
    </source>
</evidence>
<proteinExistence type="predicted"/>
<dbReference type="AlphaFoldDB" id="A0A315URW9"/>
<name>A0A315URW9_GAMAF</name>
<feature type="compositionally biased region" description="Basic and acidic residues" evidence="1">
    <location>
        <begin position="1"/>
        <end position="12"/>
    </location>
</feature>
<feature type="region of interest" description="Disordered" evidence="1">
    <location>
        <begin position="1"/>
        <end position="71"/>
    </location>
</feature>
<sequence length="151" mass="16523">MKRSRLDCRVQHPDPVGEGQTPLPLGSACGRKRLRSSGGGEDEARRSCARRPNPEGSLSAGELSSYGKPEEEKQQRLCQRCHIMASQLNRQAAALTDAASMKTLNSDLVAPFHLQNHGCSASEPVLSRPPCLGRHEGNWLVSEFSWFDIAV</sequence>
<dbReference type="EMBL" id="NHOQ01002849">
    <property type="protein sequence ID" value="PWA14350.1"/>
    <property type="molecule type" value="Genomic_DNA"/>
</dbReference>